<evidence type="ECO:0000256" key="7">
    <source>
        <dbReference type="SAM" id="MobiDB-lite"/>
    </source>
</evidence>
<dbReference type="InterPro" id="IPR050743">
    <property type="entry name" value="2-oxoacid_DH_E2_comp"/>
</dbReference>
<keyword evidence="3 6" id="KW-0808">Transferase</keyword>
<dbReference type="PROSITE" id="PS51826">
    <property type="entry name" value="PSBD"/>
    <property type="match status" value="1"/>
</dbReference>
<comment type="cofactor">
    <cofactor evidence="1 6">
        <name>(R)-lipoate</name>
        <dbReference type="ChEBI" id="CHEBI:83088"/>
    </cofactor>
</comment>
<evidence type="ECO:0000256" key="5">
    <source>
        <dbReference type="ARBA" id="ARBA00023315"/>
    </source>
</evidence>
<protein>
    <recommendedName>
        <fullName evidence="6">Dihydrolipoamide acetyltransferase component of pyruvate dehydrogenase complex</fullName>
        <ecNumber evidence="6">2.3.1.-</ecNumber>
    </recommendedName>
</protein>
<dbReference type="SUPFAM" id="SSF47005">
    <property type="entry name" value="Peripheral subunit-binding domain of 2-oxo acid dehydrogenase complex"/>
    <property type="match status" value="1"/>
</dbReference>
<sequence>MVEVKLHDIGEGMTEADINCYLVKPGDFVKADDPLVEVQTDKMTAEIPAPRSGIVKELLLNPGQTVKVGTTLLIMEDSSAAGKASEPQRMKESAIAEPVKAAVNLLNRPVEGIMPETPNSASKRILASPYTRKIARENNVNIVEVTGSGPAGRITDEDVLAFVKFRETGVANPSEVHSEQQVPMVSQPGSEEGVANVSEAGSELQASKGSQSASETGVASGSQAGSESVQAETLPFRGRRKQIAKKMVQSLYTIPHCTHFEEIDVSELITFREEIKASGSSISATAFFIKALSIGLKEFPVFNAKLDEENESIQLLHEHNIGIAVDTPDGLIVPVIRNVEKKNLKQIHEEMKRLTKLALDDKLTVKDISGGTFTVSNVGPLGGSIGATPIIQHPQTALVSFHKTKKRPVVTRNDEIAIRSIMNLSMAFDHRVADGATAVAFTNRFAQLIENPKMMLLELM</sequence>
<dbReference type="SUPFAM" id="SSF51230">
    <property type="entry name" value="Single hybrid motif"/>
    <property type="match status" value="1"/>
</dbReference>
<dbReference type="InterPro" id="IPR011053">
    <property type="entry name" value="Single_hybrid_motif"/>
</dbReference>
<evidence type="ECO:0000256" key="1">
    <source>
        <dbReference type="ARBA" id="ARBA00001938"/>
    </source>
</evidence>
<evidence type="ECO:0000313" key="11">
    <source>
        <dbReference type="Proteomes" id="UP000279911"/>
    </source>
</evidence>
<evidence type="ECO:0000256" key="3">
    <source>
        <dbReference type="ARBA" id="ARBA00022679"/>
    </source>
</evidence>
<evidence type="ECO:0000256" key="2">
    <source>
        <dbReference type="ARBA" id="ARBA00007317"/>
    </source>
</evidence>
<dbReference type="GO" id="GO:0016407">
    <property type="term" value="F:acetyltransferase activity"/>
    <property type="evidence" value="ECO:0007669"/>
    <property type="project" value="TreeGrafter"/>
</dbReference>
<dbReference type="GO" id="GO:0031405">
    <property type="term" value="F:lipoic acid binding"/>
    <property type="evidence" value="ECO:0007669"/>
    <property type="project" value="TreeGrafter"/>
</dbReference>
<evidence type="ECO:0000256" key="6">
    <source>
        <dbReference type="RuleBase" id="RU003423"/>
    </source>
</evidence>
<dbReference type="AlphaFoldDB" id="A0A427TEA6"/>
<dbReference type="SUPFAM" id="SSF52777">
    <property type="entry name" value="CoA-dependent acyltransferases"/>
    <property type="match status" value="1"/>
</dbReference>
<name>A0A427TEA6_9BACI</name>
<dbReference type="PANTHER" id="PTHR43178">
    <property type="entry name" value="DIHYDROLIPOAMIDE ACETYLTRANSFERASE COMPONENT OF PYRUVATE DEHYDROGENASE COMPLEX"/>
    <property type="match status" value="1"/>
</dbReference>
<dbReference type="Pfam" id="PF00364">
    <property type="entry name" value="Biotin_lipoyl"/>
    <property type="match status" value="1"/>
</dbReference>
<dbReference type="InterPro" id="IPR004167">
    <property type="entry name" value="PSBD"/>
</dbReference>
<dbReference type="OrthoDB" id="9805770at2"/>
<dbReference type="PROSITE" id="PS50968">
    <property type="entry name" value="BIOTINYL_LIPOYL"/>
    <property type="match status" value="1"/>
</dbReference>
<accession>A0A427TEA6</accession>
<evidence type="ECO:0000313" key="10">
    <source>
        <dbReference type="EMBL" id="RSD21116.1"/>
    </source>
</evidence>
<dbReference type="CDD" id="cd06849">
    <property type="entry name" value="lipoyl_domain"/>
    <property type="match status" value="1"/>
</dbReference>
<dbReference type="InterPro" id="IPR036625">
    <property type="entry name" value="E3-bd_dom_sf"/>
</dbReference>
<proteinExistence type="inferred from homology"/>
<evidence type="ECO:0000259" key="8">
    <source>
        <dbReference type="PROSITE" id="PS50968"/>
    </source>
</evidence>
<dbReference type="PANTHER" id="PTHR43178:SF5">
    <property type="entry name" value="LIPOAMIDE ACYLTRANSFERASE COMPONENT OF BRANCHED-CHAIN ALPHA-KETO ACID DEHYDROGENASE COMPLEX, MITOCHONDRIAL"/>
    <property type="match status" value="1"/>
</dbReference>
<dbReference type="GO" id="GO:0005737">
    <property type="term" value="C:cytoplasm"/>
    <property type="evidence" value="ECO:0007669"/>
    <property type="project" value="TreeGrafter"/>
</dbReference>
<dbReference type="FunFam" id="3.30.559.10:FF:000007">
    <property type="entry name" value="Dihydrolipoamide acetyltransferase component of pyruvate dehydrogenase complex"/>
    <property type="match status" value="1"/>
</dbReference>
<dbReference type="Gene3D" id="4.10.320.10">
    <property type="entry name" value="E3-binding domain"/>
    <property type="match status" value="1"/>
</dbReference>
<comment type="caution">
    <text evidence="10">The sequence shown here is derived from an EMBL/GenBank/DDBJ whole genome shotgun (WGS) entry which is preliminary data.</text>
</comment>
<evidence type="ECO:0000259" key="9">
    <source>
        <dbReference type="PROSITE" id="PS51826"/>
    </source>
</evidence>
<dbReference type="Pfam" id="PF00198">
    <property type="entry name" value="2-oxoacid_dh"/>
    <property type="match status" value="1"/>
</dbReference>
<dbReference type="InterPro" id="IPR000089">
    <property type="entry name" value="Biotin_lipoyl"/>
</dbReference>
<dbReference type="InterPro" id="IPR001078">
    <property type="entry name" value="2-oxoacid_DH_actylTfrase"/>
</dbReference>
<reference evidence="11" key="1">
    <citation type="submission" date="2018-12" db="EMBL/GenBank/DDBJ databases">
        <title>Bacillus chawlae sp. nov., Bacillus glennii sp. nov., and Bacillus saganii sp. nov. Isolated from the Vehicle Assembly Building at Kennedy Space Center where the Viking Spacecraft were Assembled.</title>
        <authorList>
            <person name="Seuylemezian A."/>
            <person name="Vaishampayan P."/>
        </authorList>
    </citation>
    <scope>NUCLEOTIDE SEQUENCE [LARGE SCALE GENOMIC DNA]</scope>
    <source>
        <strain evidence="11">DSM 13966</strain>
    </source>
</reference>
<dbReference type="InterPro" id="IPR023213">
    <property type="entry name" value="CAT-like_dom_sf"/>
</dbReference>
<dbReference type="Pfam" id="PF02817">
    <property type="entry name" value="E3_binding"/>
    <property type="match status" value="1"/>
</dbReference>
<comment type="similarity">
    <text evidence="2 6">Belongs to the 2-oxoacid dehydrogenase family.</text>
</comment>
<gene>
    <name evidence="10" type="ORF">EJA10_22745</name>
</gene>
<evidence type="ECO:0000256" key="4">
    <source>
        <dbReference type="ARBA" id="ARBA00022823"/>
    </source>
</evidence>
<keyword evidence="5 6" id="KW-0012">Acyltransferase</keyword>
<dbReference type="EC" id="2.3.1.-" evidence="6"/>
<dbReference type="Gene3D" id="3.30.559.10">
    <property type="entry name" value="Chloramphenicol acetyltransferase-like domain"/>
    <property type="match status" value="1"/>
</dbReference>
<feature type="compositionally biased region" description="Polar residues" evidence="7">
    <location>
        <begin position="179"/>
        <end position="189"/>
    </location>
</feature>
<organism evidence="10 11">
    <name type="scientific">Mesobacillus subterraneus</name>
    <dbReference type="NCBI Taxonomy" id="285983"/>
    <lineage>
        <taxon>Bacteria</taxon>
        <taxon>Bacillati</taxon>
        <taxon>Bacillota</taxon>
        <taxon>Bacilli</taxon>
        <taxon>Bacillales</taxon>
        <taxon>Bacillaceae</taxon>
        <taxon>Mesobacillus</taxon>
    </lineage>
</organism>
<dbReference type="RefSeq" id="WP_125482293.1">
    <property type="nucleotide sequence ID" value="NZ_RSFW01000037.1"/>
</dbReference>
<keyword evidence="4 6" id="KW-0450">Lipoyl</keyword>
<dbReference type="Proteomes" id="UP000279911">
    <property type="component" value="Unassembled WGS sequence"/>
</dbReference>
<feature type="region of interest" description="Disordered" evidence="7">
    <location>
        <begin position="172"/>
        <end position="233"/>
    </location>
</feature>
<feature type="domain" description="Lipoyl-binding" evidence="8">
    <location>
        <begin position="1"/>
        <end position="76"/>
    </location>
</feature>
<feature type="domain" description="Peripheral subunit-binding (PSBD)" evidence="9">
    <location>
        <begin position="126"/>
        <end position="163"/>
    </location>
</feature>
<dbReference type="Gene3D" id="2.40.50.100">
    <property type="match status" value="1"/>
</dbReference>
<feature type="compositionally biased region" description="Polar residues" evidence="7">
    <location>
        <begin position="204"/>
        <end position="231"/>
    </location>
</feature>
<dbReference type="EMBL" id="RSFW01000037">
    <property type="protein sequence ID" value="RSD21116.1"/>
    <property type="molecule type" value="Genomic_DNA"/>
</dbReference>